<dbReference type="KEGG" id="maj:MAA_07994"/>
<keyword evidence="2" id="KW-0732">Signal</keyword>
<feature type="compositionally biased region" description="Polar residues" evidence="1">
    <location>
        <begin position="414"/>
        <end position="430"/>
    </location>
</feature>
<dbReference type="Proteomes" id="UP000002498">
    <property type="component" value="Unassembled WGS sequence"/>
</dbReference>
<feature type="signal peptide" evidence="2">
    <location>
        <begin position="1"/>
        <end position="19"/>
    </location>
</feature>
<feature type="compositionally biased region" description="Acidic residues" evidence="1">
    <location>
        <begin position="431"/>
        <end position="440"/>
    </location>
</feature>
<feature type="region of interest" description="Disordered" evidence="1">
    <location>
        <begin position="384"/>
        <end position="766"/>
    </location>
</feature>
<feature type="compositionally biased region" description="Polar residues" evidence="1">
    <location>
        <begin position="597"/>
        <end position="630"/>
    </location>
</feature>
<name>E9F6U5_METRA</name>
<feature type="compositionally biased region" description="Polar residues" evidence="1">
    <location>
        <begin position="547"/>
        <end position="563"/>
    </location>
</feature>
<feature type="chain" id="PRO_5003239986" description="Herpesvirus latent membrane protein-like" evidence="2">
    <location>
        <begin position="20"/>
        <end position="863"/>
    </location>
</feature>
<evidence type="ECO:0008006" key="5">
    <source>
        <dbReference type="Google" id="ProtNLM"/>
    </source>
</evidence>
<organism evidence="3 4">
    <name type="scientific">Metarhizium robertsii (strain ARSEF 23 / ATCC MYA-3075)</name>
    <name type="common">Metarhizium anisopliae (strain ARSEF 23)</name>
    <dbReference type="NCBI Taxonomy" id="655844"/>
    <lineage>
        <taxon>Eukaryota</taxon>
        <taxon>Fungi</taxon>
        <taxon>Dikarya</taxon>
        <taxon>Ascomycota</taxon>
        <taxon>Pezizomycotina</taxon>
        <taxon>Sordariomycetes</taxon>
        <taxon>Hypocreomycetidae</taxon>
        <taxon>Hypocreales</taxon>
        <taxon>Clavicipitaceae</taxon>
        <taxon>Metarhizium</taxon>
    </lineage>
</organism>
<sequence>MKSLVTALSAATLATSVAAQASPLATAPATALEPAKDIIPIIPSDTMKKIEGEWKYDACHKIDTSVAGGFIWPCASQLKIRHESCPWSAETAEERKAQRDCICGKGSSFLQDAVACSECKIQNGLQPEDQRKFWKDYFGALDKGYCQSDDVAVDFAEFTKGLPSPQTGVIAGNPLDAKIGNPRDYYTLAKVAVPEKQGPGKFTPAAPQPGVNDNTVNANISDPVAGQVVVPAFVAVEVNNEPSGANTAPVTLTPSAAGSQPTTLMRVTSGDSTAAATASLSPSSSLVPASGSNGGADVAHIILINGKLCHVYIIWVIIDCAPKKDAQGNLYIDYKNTGIDNTKPVSMLEKKEQFDKIKDTVHDASKDKNTAKQVKDIVGTEANVVAAPENNKPLPPSKTPAAVESQAPNGAAGSGTSDEPVTGTTDNTTDVSDDEDECVNEDVSNGANTPDNGSTNVSNIQHTQNPPSGANTPDNGSTKVPNIQHTQNPPSSANTPDNGSTNNANTENVPSSSTRTGAPNNKPAADDNTSAVSNNKDECVDEGLPNGANTPDNGSTNTHNPENVPSGGAGTGAPNNKPAPDNTPAMSDDEDEYVNEDVSNGANTPDNGSTNVSNIQHTQNPPSGANTPDNGSGGAETVVSSPEDTMKNPDTPQGPKKTPSTQNPPSGGAETVVSGPEDTMKAPNTSQGSEKPPSTQNAPSGGADTVAPGSHGTKTTPNAPAQNSASTPGGQTGSDTPSNSGSQSETKDCECPSGSKAPERKDATEVCAKKAKTETDCNKESGENMRQCFCSEGRFQNQKFFHEAVICSRRSDNCLLGEYEAQVFFQTEHLYCDLKLFGNDYAAAYKNVSDSWRDGRAPTAALM</sequence>
<dbReference type="OrthoDB" id="4941115at2759"/>
<proteinExistence type="predicted"/>
<gene>
    <name evidence="3" type="ORF">MAA_07994</name>
</gene>
<feature type="compositionally biased region" description="Polar residues" evidence="1">
    <location>
        <begin position="638"/>
        <end position="651"/>
    </location>
</feature>
<reference evidence="3 4" key="1">
    <citation type="journal article" date="2011" name="PLoS Genet.">
        <title>Genome sequencing and comparative transcriptomics of the model entomopathogenic fungi Metarhizium anisopliae and M. acridum.</title>
        <authorList>
            <person name="Gao Q."/>
            <person name="Jin K."/>
            <person name="Ying S.H."/>
            <person name="Zhang Y."/>
            <person name="Xiao G."/>
            <person name="Shang Y."/>
            <person name="Duan Z."/>
            <person name="Hu X."/>
            <person name="Xie X.Q."/>
            <person name="Zhou G."/>
            <person name="Peng G."/>
            <person name="Luo Z."/>
            <person name="Huang W."/>
            <person name="Wang B."/>
            <person name="Fang W."/>
            <person name="Wang S."/>
            <person name="Zhong Y."/>
            <person name="Ma L.J."/>
            <person name="St Leger R.J."/>
            <person name="Zhao G.P."/>
            <person name="Pei Y."/>
            <person name="Feng M.G."/>
            <person name="Xia Y."/>
            <person name="Wang C."/>
        </authorList>
    </citation>
    <scope>NUCLEOTIDE SEQUENCE [LARGE SCALE GENOMIC DNA]</scope>
    <source>
        <strain evidence="4">ARSEF 23 / ATCC MYA-3075</strain>
    </source>
</reference>
<dbReference type="RefSeq" id="XP_007824183.1">
    <property type="nucleotide sequence ID" value="XM_007825992.1"/>
</dbReference>
<feature type="compositionally biased region" description="Polar residues" evidence="1">
    <location>
        <begin position="442"/>
        <end position="519"/>
    </location>
</feature>
<dbReference type="HOGENOM" id="CLU_380385_0_0_1"/>
<feature type="compositionally biased region" description="Polar residues" evidence="1">
    <location>
        <begin position="682"/>
        <end position="699"/>
    </location>
</feature>
<protein>
    <recommendedName>
        <fullName evidence="5">Herpesvirus latent membrane protein-like</fullName>
    </recommendedName>
</protein>
<reference evidence="3 4" key="2">
    <citation type="journal article" date="2014" name="Proc. Natl. Acad. Sci. U.S.A.">
        <title>Trajectory and genomic determinants of fungal-pathogen speciation and host adaptation.</title>
        <authorList>
            <person name="Hu X."/>
            <person name="Xiao G."/>
            <person name="Zheng P."/>
            <person name="Shang Y."/>
            <person name="Su Y."/>
            <person name="Zhang X."/>
            <person name="Liu X."/>
            <person name="Zhan S."/>
            <person name="St Leger R.J."/>
            <person name="Wang C."/>
        </authorList>
    </citation>
    <scope>GENOME REANNOTATION</scope>
    <source>
        <strain evidence="4">ARSEF 23 / ATCC MYA-3075</strain>
    </source>
</reference>
<dbReference type="GeneID" id="19262280"/>
<comment type="caution">
    <text evidence="3">The sequence shown here is derived from an EMBL/GenBank/DDBJ whole genome shotgun (WGS) entry which is preliminary data.</text>
</comment>
<evidence type="ECO:0000256" key="1">
    <source>
        <dbReference type="SAM" id="MobiDB-lite"/>
    </source>
</evidence>
<feature type="compositionally biased region" description="Basic and acidic residues" evidence="1">
    <location>
        <begin position="757"/>
        <end position="766"/>
    </location>
</feature>
<feature type="compositionally biased region" description="Polar residues" evidence="1">
    <location>
        <begin position="712"/>
        <end position="744"/>
    </location>
</feature>
<feature type="region of interest" description="Disordered" evidence="1">
    <location>
        <begin position="244"/>
        <end position="263"/>
    </location>
</feature>
<dbReference type="AlphaFoldDB" id="E9F6U5"/>
<keyword evidence="4" id="KW-1185">Reference proteome</keyword>
<evidence type="ECO:0000256" key="2">
    <source>
        <dbReference type="SAM" id="SignalP"/>
    </source>
</evidence>
<evidence type="ECO:0000313" key="4">
    <source>
        <dbReference type="Proteomes" id="UP000002498"/>
    </source>
</evidence>
<dbReference type="EMBL" id="ADNJ02000004">
    <property type="protein sequence ID" value="EFY96497.1"/>
    <property type="molecule type" value="Genomic_DNA"/>
</dbReference>
<accession>E9F6U5</accession>
<evidence type="ECO:0000313" key="3">
    <source>
        <dbReference type="EMBL" id="EFY96497.1"/>
    </source>
</evidence>